<dbReference type="EMBL" id="SJPS01000015">
    <property type="protein sequence ID" value="TWU20393.1"/>
    <property type="molecule type" value="Genomic_DNA"/>
</dbReference>
<feature type="domain" description="Ice-binding protein C-terminal" evidence="1">
    <location>
        <begin position="263"/>
        <end position="286"/>
    </location>
</feature>
<organism evidence="2 3">
    <name type="scientific">Bythopirellula polymerisocia</name>
    <dbReference type="NCBI Taxonomy" id="2528003"/>
    <lineage>
        <taxon>Bacteria</taxon>
        <taxon>Pseudomonadati</taxon>
        <taxon>Planctomycetota</taxon>
        <taxon>Planctomycetia</taxon>
        <taxon>Pirellulales</taxon>
        <taxon>Lacipirellulaceae</taxon>
        <taxon>Bythopirellula</taxon>
    </lineage>
</organism>
<dbReference type="OrthoDB" id="257873at2"/>
<comment type="caution">
    <text evidence="2">The sequence shown here is derived from an EMBL/GenBank/DDBJ whole genome shotgun (WGS) entry which is preliminary data.</text>
</comment>
<evidence type="ECO:0000313" key="2">
    <source>
        <dbReference type="EMBL" id="TWU20393.1"/>
    </source>
</evidence>
<proteinExistence type="predicted"/>
<keyword evidence="3" id="KW-1185">Reference proteome</keyword>
<dbReference type="NCBIfam" id="TIGR02595">
    <property type="entry name" value="PEP_CTERM"/>
    <property type="match status" value="1"/>
</dbReference>
<evidence type="ECO:0000313" key="3">
    <source>
        <dbReference type="Proteomes" id="UP000318437"/>
    </source>
</evidence>
<protein>
    <recommendedName>
        <fullName evidence="1">Ice-binding protein C-terminal domain-containing protein</fullName>
    </recommendedName>
</protein>
<dbReference type="AlphaFoldDB" id="A0A5C6C6Y4"/>
<dbReference type="RefSeq" id="WP_146453174.1">
    <property type="nucleotide sequence ID" value="NZ_SJPS01000015.1"/>
</dbReference>
<evidence type="ECO:0000259" key="1">
    <source>
        <dbReference type="Pfam" id="PF07589"/>
    </source>
</evidence>
<accession>A0A5C6C6Y4</accession>
<gene>
    <name evidence="2" type="ORF">Pla144_49680</name>
</gene>
<sequence>MKNTLLHQFISTATVIRYSLASLAALVLVGLAASTSHAVVIGNFNFMIGESDRYLEAILDFNRGEITQAQLNAIHHEESCKNPSIRLQQRNRPAILVQNLSAQENELSTFVIDLKQAGFSFGLGDSPSEGFNGTPVSPTNRSDPGVGVTGVLDATNTKLTLSFTGLTSTPSIQNAAIFRIDLDPTPFISALYPDYREVLLGSDAGNGPTDPAMVQATFSMTGMPDATTPLTTLNGPPTVSDAGLLEVYHAQTPTNMFETDGGTIPEPATASLLGIAMLGLIGRRRRA</sequence>
<dbReference type="Proteomes" id="UP000318437">
    <property type="component" value="Unassembled WGS sequence"/>
</dbReference>
<dbReference type="Pfam" id="PF07589">
    <property type="entry name" value="PEP-CTERM"/>
    <property type="match status" value="1"/>
</dbReference>
<name>A0A5C6C6Y4_9BACT</name>
<reference evidence="2 3" key="1">
    <citation type="submission" date="2019-02" db="EMBL/GenBank/DDBJ databases">
        <title>Deep-cultivation of Planctomycetes and their phenomic and genomic characterization uncovers novel biology.</title>
        <authorList>
            <person name="Wiegand S."/>
            <person name="Jogler M."/>
            <person name="Boedeker C."/>
            <person name="Pinto D."/>
            <person name="Vollmers J."/>
            <person name="Rivas-Marin E."/>
            <person name="Kohn T."/>
            <person name="Peeters S.H."/>
            <person name="Heuer A."/>
            <person name="Rast P."/>
            <person name="Oberbeckmann S."/>
            <person name="Bunk B."/>
            <person name="Jeske O."/>
            <person name="Meyerdierks A."/>
            <person name="Storesund J.E."/>
            <person name="Kallscheuer N."/>
            <person name="Luecker S."/>
            <person name="Lage O.M."/>
            <person name="Pohl T."/>
            <person name="Merkel B.J."/>
            <person name="Hornburger P."/>
            <person name="Mueller R.-W."/>
            <person name="Bruemmer F."/>
            <person name="Labrenz M."/>
            <person name="Spormann A.M."/>
            <person name="Op Den Camp H."/>
            <person name="Overmann J."/>
            <person name="Amann R."/>
            <person name="Jetten M.S.M."/>
            <person name="Mascher T."/>
            <person name="Medema M.H."/>
            <person name="Devos D.P."/>
            <person name="Kaster A.-K."/>
            <person name="Ovreas L."/>
            <person name="Rohde M."/>
            <person name="Galperin M.Y."/>
            <person name="Jogler C."/>
        </authorList>
    </citation>
    <scope>NUCLEOTIDE SEQUENCE [LARGE SCALE GENOMIC DNA]</scope>
    <source>
        <strain evidence="2 3">Pla144</strain>
    </source>
</reference>
<dbReference type="InterPro" id="IPR013424">
    <property type="entry name" value="Ice-binding_C"/>
</dbReference>